<protein>
    <submittedName>
        <fullName evidence="1">Uncharacterized protein</fullName>
    </submittedName>
</protein>
<reference evidence="1 2" key="1">
    <citation type="submission" date="2024-07" db="EMBL/GenBank/DDBJ databases">
        <authorList>
            <person name="Lee S."/>
            <person name="Kang M."/>
        </authorList>
    </citation>
    <scope>NUCLEOTIDE SEQUENCE [LARGE SCALE GENOMIC DNA]</scope>
    <source>
        <strain evidence="1 2">DS6</strain>
    </source>
</reference>
<evidence type="ECO:0000313" key="2">
    <source>
        <dbReference type="Proteomes" id="UP001556631"/>
    </source>
</evidence>
<evidence type="ECO:0000313" key="1">
    <source>
        <dbReference type="EMBL" id="MEX0428608.1"/>
    </source>
</evidence>
<dbReference type="Proteomes" id="UP001556631">
    <property type="component" value="Unassembled WGS sequence"/>
</dbReference>
<name>A0ABV3T0G0_9ACTN</name>
<gene>
    <name evidence="1" type="ORF">AB3X52_13335</name>
</gene>
<organism evidence="1 2">
    <name type="scientific">Nocardioides eburneus</name>
    <dbReference type="NCBI Taxonomy" id="3231482"/>
    <lineage>
        <taxon>Bacteria</taxon>
        <taxon>Bacillati</taxon>
        <taxon>Actinomycetota</taxon>
        <taxon>Actinomycetes</taxon>
        <taxon>Propionibacteriales</taxon>
        <taxon>Nocardioidaceae</taxon>
        <taxon>Nocardioides</taxon>
    </lineage>
</organism>
<dbReference type="EMBL" id="JBFPJR010000023">
    <property type="protein sequence ID" value="MEX0428608.1"/>
    <property type="molecule type" value="Genomic_DNA"/>
</dbReference>
<keyword evidence="2" id="KW-1185">Reference proteome</keyword>
<proteinExistence type="predicted"/>
<sequence>MSNHDQVRVDRAAYQTHADDTHANLANFRSGADNVDRQQAHLQNMTEDGAGSTEYANARGATRHATEDIHTNNTKLVNRTTETADEFISNVTNAAAKTIRSIGG</sequence>
<accession>A0ABV3T0G0</accession>
<dbReference type="RefSeq" id="WP_367994579.1">
    <property type="nucleotide sequence ID" value="NZ_JBFPJR010000023.1"/>
</dbReference>
<comment type="caution">
    <text evidence="1">The sequence shown here is derived from an EMBL/GenBank/DDBJ whole genome shotgun (WGS) entry which is preliminary data.</text>
</comment>